<evidence type="ECO:0000256" key="3">
    <source>
        <dbReference type="PROSITE-ProRule" id="PRU00339"/>
    </source>
</evidence>
<dbReference type="PROSITE" id="PS50005">
    <property type="entry name" value="TPR"/>
    <property type="match status" value="2"/>
</dbReference>
<proteinExistence type="predicted"/>
<keyword evidence="1" id="KW-0677">Repeat</keyword>
<evidence type="ECO:0000256" key="2">
    <source>
        <dbReference type="ARBA" id="ARBA00022803"/>
    </source>
</evidence>
<organism evidence="4 5">
    <name type="scientific">Methanolobus mangrovi</name>
    <dbReference type="NCBI Taxonomy" id="3072977"/>
    <lineage>
        <taxon>Archaea</taxon>
        <taxon>Methanobacteriati</taxon>
        <taxon>Methanobacteriota</taxon>
        <taxon>Stenosarchaea group</taxon>
        <taxon>Methanomicrobia</taxon>
        <taxon>Methanosarcinales</taxon>
        <taxon>Methanosarcinaceae</taxon>
        <taxon>Methanolobus</taxon>
    </lineage>
</organism>
<gene>
    <name evidence="4" type="ORF">RE476_11715</name>
</gene>
<dbReference type="SMART" id="SM00028">
    <property type="entry name" value="TPR"/>
    <property type="match status" value="11"/>
</dbReference>
<dbReference type="Proteomes" id="UP001183006">
    <property type="component" value="Chromosome"/>
</dbReference>
<evidence type="ECO:0000313" key="4">
    <source>
        <dbReference type="EMBL" id="WMW22024.1"/>
    </source>
</evidence>
<dbReference type="RefSeq" id="WP_309307817.1">
    <property type="nucleotide sequence ID" value="NZ_CP133594.1"/>
</dbReference>
<dbReference type="SUPFAM" id="SSF48452">
    <property type="entry name" value="TPR-like"/>
    <property type="match status" value="4"/>
</dbReference>
<dbReference type="EMBL" id="CP133594">
    <property type="protein sequence ID" value="WMW22024.1"/>
    <property type="molecule type" value="Genomic_DNA"/>
</dbReference>
<dbReference type="AlphaFoldDB" id="A0AA51YJC9"/>
<evidence type="ECO:0000256" key="1">
    <source>
        <dbReference type="ARBA" id="ARBA00022737"/>
    </source>
</evidence>
<dbReference type="Pfam" id="PF13374">
    <property type="entry name" value="TPR_10"/>
    <property type="match status" value="2"/>
</dbReference>
<dbReference type="InterPro" id="IPR011990">
    <property type="entry name" value="TPR-like_helical_dom_sf"/>
</dbReference>
<accession>A0AA51YJC9</accession>
<keyword evidence="2 3" id="KW-0802">TPR repeat</keyword>
<sequence>MSKRARDMAFRHFNKGVSLIEKGLHEDALENLKQAEEQAKGAESPQILVAVLQTYADLLYSHDQKEEALERYISASEILEENPKYMSPEQRASMFSNMATALEDSSRKEEARNKYKISAQIYRELIEKEPSNTSHVSNAVSTLNNMGALLAEMRENDDALRIFEEAFKLHEKTAESKKEDAEYQLKRITILENLLNIPIESATGLEEGRYGQLLEMYLEETRANNVVSLDVPTALQNFAHALENEGKHDAAFMKLQEALENISTHFDEDPESVNRKIAIKILRDMNRMLENEENSEILLEKYGSILEMSRKLLASMPSNTSYQLNVAFSLDIIGNLLKEAGRIEEAMQRIEESVDITLQVLESEHDDSSSLQAGVSIIEDMLALIELADDADTKLNLYSNLEEKIKTVSQESLELGLISAGICHEAGKILAEKSAYSEALEYFNRAISTYETVRHATGDDSKMNDVLENIAKTQLSLGLNDDALLSYMQLVKTEPFGKGYIDRINEILLEKEKKADSTGNVEILKKEYENILEIRTELLGLVPDENEKNVAGIRELQGKIADIMVAMGQTREALQAYEQLQEMDTKNTYLSKIVKLLERLKTSADQQPGAEGLEIFEFLLSKYNKLMEMNGNDVSILANRAAVIENIAYVLSEKGETEESGYMYNYALDAYAGLADLEPESVFPVERIAALHARIAELAASRNDSDEARSRYEMSLDTYRSLMNANPSNTEHQLDYAGVLDGVGSFFLSIGMHAEAKKSYENALKTFAGIMELEPENLTYRSNVTISLENLGYTLELMGRKEDASWMYENARKIKDGIE</sequence>
<dbReference type="InterPro" id="IPR019734">
    <property type="entry name" value="TPR_rpt"/>
</dbReference>
<feature type="repeat" description="TPR" evidence="3">
    <location>
        <begin position="744"/>
        <end position="777"/>
    </location>
</feature>
<dbReference type="KEGG" id="mmav:RE476_11715"/>
<keyword evidence="5" id="KW-1185">Reference proteome</keyword>
<name>A0AA51YJC9_9EURY</name>
<dbReference type="PANTHER" id="PTHR45641:SF19">
    <property type="entry name" value="NEPHROCYSTIN-3"/>
    <property type="match status" value="1"/>
</dbReference>
<feature type="repeat" description="TPR" evidence="3">
    <location>
        <begin position="140"/>
        <end position="173"/>
    </location>
</feature>
<reference evidence="4" key="1">
    <citation type="submission" date="2023-08" db="EMBL/GenBank/DDBJ databases">
        <title>Methanolobus mangrovi sp. nov. and Methanolobus sediminis sp. nov, two novel methylotrophic methanogens isolated from mangrove sediments in China.</title>
        <authorList>
            <person name="Zhou J."/>
        </authorList>
    </citation>
    <scope>NUCLEOTIDE SEQUENCE</scope>
    <source>
        <strain evidence="4">FTZ2</strain>
    </source>
</reference>
<dbReference type="PANTHER" id="PTHR45641">
    <property type="entry name" value="TETRATRICOPEPTIDE REPEAT PROTEIN (AFU_ORTHOLOGUE AFUA_6G03870)"/>
    <property type="match status" value="1"/>
</dbReference>
<dbReference type="Gene3D" id="1.25.40.10">
    <property type="entry name" value="Tetratricopeptide repeat domain"/>
    <property type="match status" value="4"/>
</dbReference>
<protein>
    <submittedName>
        <fullName evidence="4">Tetratricopeptide repeat protein</fullName>
    </submittedName>
</protein>
<evidence type="ECO:0000313" key="5">
    <source>
        <dbReference type="Proteomes" id="UP001183006"/>
    </source>
</evidence>
<dbReference type="GeneID" id="84230818"/>